<dbReference type="EMBL" id="CP012700">
    <property type="protein sequence ID" value="ALH80316.1"/>
    <property type="molecule type" value="Genomic_DNA"/>
</dbReference>
<dbReference type="InterPro" id="IPR001753">
    <property type="entry name" value="Enoyl-CoA_hydra/iso"/>
</dbReference>
<name>A0A0N9ULA2_SPHMC</name>
<dbReference type="Gene3D" id="3.90.226.10">
    <property type="entry name" value="2-enoyl-CoA Hydratase, Chain A, domain 1"/>
    <property type="match status" value="1"/>
</dbReference>
<dbReference type="Pfam" id="PF00378">
    <property type="entry name" value="ECH_1"/>
    <property type="match status" value="1"/>
</dbReference>
<accession>A0A0N9ULA2</accession>
<dbReference type="OrthoDB" id="9807606at2"/>
<comment type="similarity">
    <text evidence="1">Belongs to the enoyl-CoA hydratase/isomerase family.</text>
</comment>
<organism evidence="2 3">
    <name type="scientific">Sphingopyxis macrogoltabida</name>
    <name type="common">Sphingomonas macrogoltabidus</name>
    <dbReference type="NCBI Taxonomy" id="33050"/>
    <lineage>
        <taxon>Bacteria</taxon>
        <taxon>Pseudomonadati</taxon>
        <taxon>Pseudomonadota</taxon>
        <taxon>Alphaproteobacteria</taxon>
        <taxon>Sphingomonadales</taxon>
        <taxon>Sphingomonadaceae</taxon>
        <taxon>Sphingopyxis</taxon>
    </lineage>
</organism>
<dbReference type="InterPro" id="IPR029045">
    <property type="entry name" value="ClpP/crotonase-like_dom_sf"/>
</dbReference>
<reference evidence="2 3" key="1">
    <citation type="journal article" date="2015" name="Genome Announc.">
        <title>Complete Genome Sequence of Polypropylene Glycol- and Polyethylene Glycol-Degrading Sphingopyxis macrogoltabida Strain EY-1.</title>
        <authorList>
            <person name="Ohtsubo Y."/>
            <person name="Nagata Y."/>
            <person name="Numata M."/>
            <person name="Tsuchikane K."/>
            <person name="Hosoyama A."/>
            <person name="Yamazoe A."/>
            <person name="Tsuda M."/>
            <person name="Fujita N."/>
            <person name="Kawai F."/>
        </authorList>
    </citation>
    <scope>NUCLEOTIDE SEQUENCE [LARGE SCALE GENOMIC DNA]</scope>
    <source>
        <strain evidence="2 3">EY-1</strain>
    </source>
</reference>
<dbReference type="PATRIC" id="fig|33050.5.peg.1666"/>
<dbReference type="CDD" id="cd06558">
    <property type="entry name" value="crotonase-like"/>
    <property type="match status" value="1"/>
</dbReference>
<sequence>MQYETILVDVADHIATITINRPGAMNSFTKRMMDEFEHLWKWVGSNDDIHCCVLRAAPGKAWCTGVDVKESQKEGGTVVDLANIWHCEDPGNYLGPKSMKCWKPVIAAVHGMAAGGAFYWLNESDIIICSEDATFFDPHVTYGMTSALEPIGMTYHMPLHDVLRMVLLGNDERIGAGTALRIGLVSEITKLEDLWPRAQELAATIAAKPPAATAGSVKAIWESLDLPRSVALQQGLKYCQIGNPVGVPQVNRAALMADKAKKFTLR</sequence>
<evidence type="ECO:0000313" key="3">
    <source>
        <dbReference type="Proteomes" id="UP000058074"/>
    </source>
</evidence>
<dbReference type="AlphaFoldDB" id="A0A0N9ULA2"/>
<dbReference type="SUPFAM" id="SSF52096">
    <property type="entry name" value="ClpP/crotonase"/>
    <property type="match status" value="1"/>
</dbReference>
<dbReference type="Proteomes" id="UP000058074">
    <property type="component" value="Chromosome"/>
</dbReference>
<protein>
    <submittedName>
        <fullName evidence="2">Enoyl-CoA hydratase</fullName>
    </submittedName>
</protein>
<evidence type="ECO:0000313" key="2">
    <source>
        <dbReference type="EMBL" id="ALH80316.1"/>
    </source>
</evidence>
<evidence type="ECO:0000256" key="1">
    <source>
        <dbReference type="ARBA" id="ARBA00005254"/>
    </source>
</evidence>
<gene>
    <name evidence="2" type="ORF">AN936_08015</name>
</gene>
<dbReference type="RefSeq" id="WP_054587682.1">
    <property type="nucleotide sequence ID" value="NZ_CP012700.1"/>
</dbReference>
<dbReference type="PANTHER" id="PTHR43802">
    <property type="entry name" value="ENOYL-COA HYDRATASE"/>
    <property type="match status" value="1"/>
</dbReference>
<dbReference type="PANTHER" id="PTHR43802:SF1">
    <property type="entry name" value="IP11341P-RELATED"/>
    <property type="match status" value="1"/>
</dbReference>
<dbReference type="KEGG" id="smag:AN936_08015"/>
<dbReference type="GO" id="GO:0003824">
    <property type="term" value="F:catalytic activity"/>
    <property type="evidence" value="ECO:0007669"/>
    <property type="project" value="UniProtKB-ARBA"/>
</dbReference>
<proteinExistence type="inferred from homology"/>